<accession>A0A2S8GIH9</accession>
<evidence type="ECO:0000313" key="4">
    <source>
        <dbReference type="Proteomes" id="UP000237819"/>
    </source>
</evidence>
<dbReference type="OrthoDB" id="291697at2"/>
<proteinExistence type="predicted"/>
<feature type="signal peptide" evidence="2">
    <location>
        <begin position="1"/>
        <end position="25"/>
    </location>
</feature>
<organism evidence="3 4">
    <name type="scientific">Blastopirellula marina</name>
    <dbReference type="NCBI Taxonomy" id="124"/>
    <lineage>
        <taxon>Bacteria</taxon>
        <taxon>Pseudomonadati</taxon>
        <taxon>Planctomycetota</taxon>
        <taxon>Planctomycetia</taxon>
        <taxon>Pirellulales</taxon>
        <taxon>Pirellulaceae</taxon>
        <taxon>Blastopirellula</taxon>
    </lineage>
</organism>
<dbReference type="AlphaFoldDB" id="A0A2S8GIH9"/>
<gene>
    <name evidence="3" type="ORF">C5Y93_20000</name>
</gene>
<feature type="region of interest" description="Disordered" evidence="1">
    <location>
        <begin position="85"/>
        <end position="135"/>
    </location>
</feature>
<dbReference type="InterPro" id="IPR008969">
    <property type="entry name" value="CarboxyPept-like_regulatory"/>
</dbReference>
<comment type="caution">
    <text evidence="3">The sequence shown here is derived from an EMBL/GenBank/DDBJ whole genome shotgun (WGS) entry which is preliminary data.</text>
</comment>
<evidence type="ECO:0000256" key="2">
    <source>
        <dbReference type="SAM" id="SignalP"/>
    </source>
</evidence>
<dbReference type="SUPFAM" id="SSF49464">
    <property type="entry name" value="Carboxypeptidase regulatory domain-like"/>
    <property type="match status" value="1"/>
</dbReference>
<protein>
    <recommendedName>
        <fullName evidence="5">Carboxypeptidase regulatory-like domain-containing protein</fullName>
    </recommendedName>
</protein>
<feature type="chain" id="PRO_5015522540" description="Carboxypeptidase regulatory-like domain-containing protein" evidence="2">
    <location>
        <begin position="26"/>
        <end position="135"/>
    </location>
</feature>
<reference evidence="3 4" key="1">
    <citation type="submission" date="2018-02" db="EMBL/GenBank/DDBJ databases">
        <title>Comparative genomes isolates from brazilian mangrove.</title>
        <authorList>
            <person name="Araujo J.E."/>
            <person name="Taketani R.G."/>
            <person name="Silva M.C.P."/>
            <person name="Loureco M.V."/>
            <person name="Andreote F.D."/>
        </authorList>
    </citation>
    <scope>NUCLEOTIDE SEQUENCE [LARGE SCALE GENOMIC DNA]</scope>
    <source>
        <strain evidence="3 4">Nap-Phe MGV</strain>
    </source>
</reference>
<dbReference type="EMBL" id="PUHZ01000020">
    <property type="protein sequence ID" value="PQO44248.1"/>
    <property type="molecule type" value="Genomic_DNA"/>
</dbReference>
<evidence type="ECO:0000313" key="3">
    <source>
        <dbReference type="EMBL" id="PQO44248.1"/>
    </source>
</evidence>
<dbReference type="PROSITE" id="PS51257">
    <property type="entry name" value="PROKAR_LIPOPROTEIN"/>
    <property type="match status" value="1"/>
</dbReference>
<sequence>MKFQQLQIAFSAVALLAVASLGCGKAEQAAKVSGRIHLDGSPISSGVILLQDDARGVGGTAVVSDGRFVFESTLPPGHYVVALQPPPAPAPHETQTKAPRMNVPKHLLNPATSGLSAEVEPGDNSLEFNVDSKSK</sequence>
<keyword evidence="2" id="KW-0732">Signal</keyword>
<name>A0A2S8GIH9_9BACT</name>
<evidence type="ECO:0008006" key="5">
    <source>
        <dbReference type="Google" id="ProtNLM"/>
    </source>
</evidence>
<dbReference type="RefSeq" id="WP_105337217.1">
    <property type="nucleotide sequence ID" value="NZ_PUHZ01000020.1"/>
</dbReference>
<evidence type="ECO:0000256" key="1">
    <source>
        <dbReference type="SAM" id="MobiDB-lite"/>
    </source>
</evidence>
<dbReference type="Proteomes" id="UP000237819">
    <property type="component" value="Unassembled WGS sequence"/>
</dbReference>